<dbReference type="InterPro" id="IPR007372">
    <property type="entry name" value="Lipid/polyisoprenoid-bd_YceI"/>
</dbReference>
<evidence type="ECO:0000256" key="1">
    <source>
        <dbReference type="ARBA" id="ARBA00008812"/>
    </source>
</evidence>
<dbReference type="Gene3D" id="2.40.128.110">
    <property type="entry name" value="Lipid/polyisoprenoid-binding, YceI-like"/>
    <property type="match status" value="1"/>
</dbReference>
<evidence type="ECO:0000313" key="4">
    <source>
        <dbReference type="Proteomes" id="UP001527882"/>
    </source>
</evidence>
<reference evidence="3 4" key="1">
    <citation type="submission" date="2022-12" db="EMBL/GenBank/DDBJ databases">
        <title>Draft genome sequence of Paenibacillus sp. dW9.</title>
        <authorList>
            <person name="Choi E.-W."/>
            <person name="Kim D.-U."/>
        </authorList>
    </citation>
    <scope>NUCLEOTIDE SEQUENCE [LARGE SCALE GENOMIC DNA]</scope>
    <source>
        <strain evidence="4">dW9</strain>
    </source>
</reference>
<sequence>MIARVKGVFERYQAEVAFYPDDSSTASVRFYIDAASVTTRYNLRDEHLKSDLLLHVEEHPYITFESSGFHLAVTLACLTFNIPLESGVEDVVKIELSIESILKK</sequence>
<comment type="caution">
    <text evidence="3">The sequence shown here is derived from an EMBL/GenBank/DDBJ whole genome shotgun (WGS) entry which is preliminary data.</text>
</comment>
<evidence type="ECO:0000313" key="3">
    <source>
        <dbReference type="EMBL" id="MCZ8517224.1"/>
    </source>
</evidence>
<proteinExistence type="inferred from homology"/>
<dbReference type="PANTHER" id="PTHR34406">
    <property type="entry name" value="PROTEIN YCEI"/>
    <property type="match status" value="1"/>
</dbReference>
<dbReference type="InterPro" id="IPR036761">
    <property type="entry name" value="TTHA0802/YceI-like_sf"/>
</dbReference>
<dbReference type="Proteomes" id="UP001527882">
    <property type="component" value="Unassembled WGS sequence"/>
</dbReference>
<dbReference type="RefSeq" id="WP_269885755.1">
    <property type="nucleotide sequence ID" value="NZ_JAQAGZ010000033.1"/>
</dbReference>
<dbReference type="EMBL" id="JAQAGZ010000033">
    <property type="protein sequence ID" value="MCZ8517224.1"/>
    <property type="molecule type" value="Genomic_DNA"/>
</dbReference>
<dbReference type="SUPFAM" id="SSF101874">
    <property type="entry name" value="YceI-like"/>
    <property type="match status" value="1"/>
</dbReference>
<name>A0ABT4QK25_9BACL</name>
<gene>
    <name evidence="3" type="ORF">O9H85_33730</name>
</gene>
<dbReference type="PANTHER" id="PTHR34406:SF1">
    <property type="entry name" value="PROTEIN YCEI"/>
    <property type="match status" value="1"/>
</dbReference>
<keyword evidence="4" id="KW-1185">Reference proteome</keyword>
<feature type="domain" description="Lipid/polyisoprenoid-binding YceI-like" evidence="2">
    <location>
        <begin position="2"/>
        <end position="74"/>
    </location>
</feature>
<comment type="similarity">
    <text evidence="1">Belongs to the UPF0312 family.</text>
</comment>
<protein>
    <submittedName>
        <fullName evidence="3">YceI family protein</fullName>
    </submittedName>
</protein>
<accession>A0ABT4QK25</accession>
<evidence type="ECO:0000259" key="2">
    <source>
        <dbReference type="Pfam" id="PF04264"/>
    </source>
</evidence>
<organism evidence="3 4">
    <name type="scientific">Paenibacillus gyeongsangnamensis</name>
    <dbReference type="NCBI Taxonomy" id="3388067"/>
    <lineage>
        <taxon>Bacteria</taxon>
        <taxon>Bacillati</taxon>
        <taxon>Bacillota</taxon>
        <taxon>Bacilli</taxon>
        <taxon>Bacillales</taxon>
        <taxon>Paenibacillaceae</taxon>
        <taxon>Paenibacillus</taxon>
    </lineage>
</organism>
<dbReference type="Pfam" id="PF04264">
    <property type="entry name" value="YceI"/>
    <property type="match status" value="1"/>
</dbReference>